<dbReference type="PRINTS" id="PR00035">
    <property type="entry name" value="HTHGNTR"/>
</dbReference>
<reference evidence="5" key="1">
    <citation type="submission" date="2021-08" db="EMBL/GenBank/DDBJ databases">
        <title>Hoeflea bacterium WL0058 sp. nov., isolated from the sediment.</title>
        <authorList>
            <person name="Wang L."/>
            <person name="Zhang D."/>
        </authorList>
    </citation>
    <scope>NUCLEOTIDE SEQUENCE</scope>
    <source>
        <strain evidence="5">WL0058</strain>
    </source>
</reference>
<gene>
    <name evidence="5" type="primary">phnF</name>
    <name evidence="5" type="ORF">K1W69_22390</name>
</gene>
<organism evidence="5 6">
    <name type="scientific">Flavimaribacter sediminis</name>
    <dbReference type="NCBI Taxonomy" id="2865987"/>
    <lineage>
        <taxon>Bacteria</taxon>
        <taxon>Pseudomonadati</taxon>
        <taxon>Pseudomonadota</taxon>
        <taxon>Alphaproteobacteria</taxon>
        <taxon>Hyphomicrobiales</taxon>
        <taxon>Rhizobiaceae</taxon>
        <taxon>Flavimaribacter</taxon>
    </lineage>
</organism>
<sequence length="246" mass="27275">MERRSGISVWRQIADRIRMAISAGEFDDTGALPGEMALARRFQVNRHTVRSAIAALANEGVLRVEQGRGTFIVRRSRLKYPIGRRTRFTEGLAGQARALEARLKAVQRNPADAEVARALELETGAPVICLETLHYADGIPVSSARNWFDAERFPDIGDLYRELGSVTACLKRLGVADYVRISTRVSAHHAEPELLDELNLSAGAVVLKTEGVNAEMDGRRLEYSVTCFAADRIELDIDHTARQFSN</sequence>
<protein>
    <submittedName>
        <fullName evidence="5">Phosphonate metabolism transcriptional regulator PhnF</fullName>
    </submittedName>
</protein>
<dbReference type="Gene3D" id="1.10.10.10">
    <property type="entry name" value="Winged helix-like DNA-binding domain superfamily/Winged helix DNA-binding domain"/>
    <property type="match status" value="1"/>
</dbReference>
<evidence type="ECO:0000256" key="3">
    <source>
        <dbReference type="ARBA" id="ARBA00023163"/>
    </source>
</evidence>
<keyword evidence="6" id="KW-1185">Reference proteome</keyword>
<dbReference type="PANTHER" id="PTHR44846">
    <property type="entry name" value="MANNOSYL-D-GLYCERATE TRANSPORT/METABOLISM SYSTEM REPRESSOR MNGR-RELATED"/>
    <property type="match status" value="1"/>
</dbReference>
<dbReference type="PROSITE" id="PS50949">
    <property type="entry name" value="HTH_GNTR"/>
    <property type="match status" value="1"/>
</dbReference>
<name>A0AAE2ZS50_9HYPH</name>
<evidence type="ECO:0000259" key="4">
    <source>
        <dbReference type="PROSITE" id="PS50949"/>
    </source>
</evidence>
<dbReference type="InterPro" id="IPR050679">
    <property type="entry name" value="Bact_HTH_transcr_reg"/>
</dbReference>
<evidence type="ECO:0000256" key="2">
    <source>
        <dbReference type="ARBA" id="ARBA00023125"/>
    </source>
</evidence>
<dbReference type="AlphaFoldDB" id="A0AAE2ZS50"/>
<dbReference type="Proteomes" id="UP001196509">
    <property type="component" value="Unassembled WGS sequence"/>
</dbReference>
<dbReference type="GO" id="GO:0045892">
    <property type="term" value="P:negative regulation of DNA-templated transcription"/>
    <property type="evidence" value="ECO:0007669"/>
    <property type="project" value="TreeGrafter"/>
</dbReference>
<dbReference type="GO" id="GO:0003700">
    <property type="term" value="F:DNA-binding transcription factor activity"/>
    <property type="evidence" value="ECO:0007669"/>
    <property type="project" value="InterPro"/>
</dbReference>
<dbReference type="CDD" id="cd07377">
    <property type="entry name" value="WHTH_GntR"/>
    <property type="match status" value="1"/>
</dbReference>
<dbReference type="InterPro" id="IPR011663">
    <property type="entry name" value="UTRA"/>
</dbReference>
<dbReference type="GO" id="GO:0003677">
    <property type="term" value="F:DNA binding"/>
    <property type="evidence" value="ECO:0007669"/>
    <property type="project" value="UniProtKB-KW"/>
</dbReference>
<dbReference type="InterPro" id="IPR012702">
    <property type="entry name" value="CP_lyase_PhnF"/>
</dbReference>
<dbReference type="InterPro" id="IPR028978">
    <property type="entry name" value="Chorismate_lyase_/UTRA_dom_sf"/>
</dbReference>
<feature type="domain" description="HTH gntR-type" evidence="4">
    <location>
        <begin position="7"/>
        <end position="75"/>
    </location>
</feature>
<dbReference type="SUPFAM" id="SSF46785">
    <property type="entry name" value="Winged helix' DNA-binding domain"/>
    <property type="match status" value="1"/>
</dbReference>
<accession>A0AAE2ZS50</accession>
<dbReference type="Gene3D" id="3.40.1410.10">
    <property type="entry name" value="Chorismate lyase-like"/>
    <property type="match status" value="1"/>
</dbReference>
<dbReference type="InterPro" id="IPR000524">
    <property type="entry name" value="Tscrpt_reg_HTH_GntR"/>
</dbReference>
<dbReference type="NCBIfam" id="TIGR02325">
    <property type="entry name" value="C_P_lyase_phnF"/>
    <property type="match status" value="1"/>
</dbReference>
<dbReference type="Pfam" id="PF00392">
    <property type="entry name" value="GntR"/>
    <property type="match status" value="1"/>
</dbReference>
<keyword evidence="2" id="KW-0238">DNA-binding</keyword>
<dbReference type="PANTHER" id="PTHR44846:SF1">
    <property type="entry name" value="MANNOSYL-D-GLYCERATE TRANSPORT_METABOLISM SYSTEM REPRESSOR MNGR-RELATED"/>
    <property type="match status" value="1"/>
</dbReference>
<keyword evidence="1" id="KW-0805">Transcription regulation</keyword>
<evidence type="ECO:0000313" key="6">
    <source>
        <dbReference type="Proteomes" id="UP001196509"/>
    </source>
</evidence>
<dbReference type="Pfam" id="PF07702">
    <property type="entry name" value="UTRA"/>
    <property type="match status" value="1"/>
</dbReference>
<comment type="caution">
    <text evidence="5">The sequence shown here is derived from an EMBL/GenBank/DDBJ whole genome shotgun (WGS) entry which is preliminary data.</text>
</comment>
<dbReference type="SMART" id="SM00345">
    <property type="entry name" value="HTH_GNTR"/>
    <property type="match status" value="1"/>
</dbReference>
<dbReference type="InterPro" id="IPR036390">
    <property type="entry name" value="WH_DNA-bd_sf"/>
</dbReference>
<proteinExistence type="predicted"/>
<dbReference type="SUPFAM" id="SSF64288">
    <property type="entry name" value="Chorismate lyase-like"/>
    <property type="match status" value="1"/>
</dbReference>
<dbReference type="SMART" id="SM00866">
    <property type="entry name" value="UTRA"/>
    <property type="match status" value="1"/>
</dbReference>
<keyword evidence="3" id="KW-0804">Transcription</keyword>
<evidence type="ECO:0000256" key="1">
    <source>
        <dbReference type="ARBA" id="ARBA00023015"/>
    </source>
</evidence>
<evidence type="ECO:0000313" key="5">
    <source>
        <dbReference type="EMBL" id="MBW8639961.1"/>
    </source>
</evidence>
<dbReference type="EMBL" id="JAICBX010000005">
    <property type="protein sequence ID" value="MBW8639961.1"/>
    <property type="molecule type" value="Genomic_DNA"/>
</dbReference>
<dbReference type="InterPro" id="IPR036388">
    <property type="entry name" value="WH-like_DNA-bd_sf"/>
</dbReference>